<feature type="region of interest" description="Disordered" evidence="1">
    <location>
        <begin position="108"/>
        <end position="133"/>
    </location>
</feature>
<sequence>MLNLPKLEGVGPKPETKPLAKEIKPPDSTIIQPTQSFNQSTKTINLNIDPTPNLPTLPYPNRKATITPPNQNLPTLSYPNPKTPPNQTQFFQAIIQNTAAHLVANRPSTWPNKSPINTNTNTNTNKPKPWPDEPPIHIEHKLRTSFDESRKLIYKHGEEETSRGGVVSPSLGLLRTKLEGQFHNFSSVDCALNLVQNRVLVVAQLQNQGKEIITLENHCHVYRIDVLLRVPLFVQQLLQDSKHGQREKKKLWIWIEEFGDFWLGFRLLGISEDNLKNLGIFWKSRSKNQRKIKKKIWEFTSKDFCLWVVEEEGISELGFSEKNWGFREGFQIRCGQGESKAFKRCNPNPVSKRYCFGALVIRLAGALLRTGSIRLGPIGLLVQLVAISVLGKMGCIAFNKFFNF</sequence>
<accession>A0AAD5J4H2</accession>
<reference evidence="2" key="2">
    <citation type="submission" date="2023-02" db="EMBL/GenBank/DDBJ databases">
        <authorList>
            <person name="Swenson N.G."/>
            <person name="Wegrzyn J.L."/>
            <person name="Mcevoy S.L."/>
        </authorList>
    </citation>
    <scope>NUCLEOTIDE SEQUENCE</scope>
    <source>
        <strain evidence="2">91603</strain>
        <tissue evidence="2">Leaf</tissue>
    </source>
</reference>
<reference evidence="2" key="1">
    <citation type="journal article" date="2022" name="Plant J.">
        <title>Strategies of tolerance reflected in two North American maple genomes.</title>
        <authorList>
            <person name="McEvoy S.L."/>
            <person name="Sezen U.U."/>
            <person name="Trouern-Trend A."/>
            <person name="McMahon S.M."/>
            <person name="Schaberg P.G."/>
            <person name="Yang J."/>
            <person name="Wegrzyn J.L."/>
            <person name="Swenson N.G."/>
        </authorList>
    </citation>
    <scope>NUCLEOTIDE SEQUENCE</scope>
    <source>
        <strain evidence="2">91603</strain>
    </source>
</reference>
<dbReference type="Proteomes" id="UP001064489">
    <property type="component" value="Chromosome 3"/>
</dbReference>
<organism evidence="2 3">
    <name type="scientific">Acer negundo</name>
    <name type="common">Box elder</name>
    <dbReference type="NCBI Taxonomy" id="4023"/>
    <lineage>
        <taxon>Eukaryota</taxon>
        <taxon>Viridiplantae</taxon>
        <taxon>Streptophyta</taxon>
        <taxon>Embryophyta</taxon>
        <taxon>Tracheophyta</taxon>
        <taxon>Spermatophyta</taxon>
        <taxon>Magnoliopsida</taxon>
        <taxon>eudicotyledons</taxon>
        <taxon>Gunneridae</taxon>
        <taxon>Pentapetalae</taxon>
        <taxon>rosids</taxon>
        <taxon>malvids</taxon>
        <taxon>Sapindales</taxon>
        <taxon>Sapindaceae</taxon>
        <taxon>Hippocastanoideae</taxon>
        <taxon>Acereae</taxon>
        <taxon>Acer</taxon>
    </lineage>
</organism>
<comment type="caution">
    <text evidence="2">The sequence shown here is derived from an EMBL/GenBank/DDBJ whole genome shotgun (WGS) entry which is preliminary data.</text>
</comment>
<name>A0AAD5J4H2_ACENE</name>
<feature type="region of interest" description="Disordered" evidence="1">
    <location>
        <begin position="1"/>
        <end position="75"/>
    </location>
</feature>
<evidence type="ECO:0000313" key="2">
    <source>
        <dbReference type="EMBL" id="KAI9185738.1"/>
    </source>
</evidence>
<evidence type="ECO:0000256" key="1">
    <source>
        <dbReference type="SAM" id="MobiDB-lite"/>
    </source>
</evidence>
<feature type="compositionally biased region" description="Polar residues" evidence="1">
    <location>
        <begin position="29"/>
        <end position="48"/>
    </location>
</feature>
<evidence type="ECO:0000313" key="3">
    <source>
        <dbReference type="Proteomes" id="UP001064489"/>
    </source>
</evidence>
<keyword evidence="3" id="KW-1185">Reference proteome</keyword>
<dbReference type="EMBL" id="JAJSOW010000100">
    <property type="protein sequence ID" value="KAI9185738.1"/>
    <property type="molecule type" value="Genomic_DNA"/>
</dbReference>
<gene>
    <name evidence="2" type="ORF">LWI28_010247</name>
</gene>
<feature type="compositionally biased region" description="Low complexity" evidence="1">
    <location>
        <begin position="111"/>
        <end position="127"/>
    </location>
</feature>
<dbReference type="AlphaFoldDB" id="A0AAD5J4H2"/>
<proteinExistence type="predicted"/>
<feature type="compositionally biased region" description="Basic and acidic residues" evidence="1">
    <location>
        <begin position="14"/>
        <end position="25"/>
    </location>
</feature>
<protein>
    <submittedName>
        <fullName evidence="2">Uncharacterized protein</fullName>
    </submittedName>
</protein>